<keyword evidence="2" id="KW-0732">Signal</keyword>
<name>A0A1X9T0L7_9BACT</name>
<gene>
    <name evidence="3" type="ORF">CVIC8964_0662</name>
</gene>
<dbReference type="AlphaFoldDB" id="A0A1X9T0L7"/>
<keyword evidence="1" id="KW-0812">Transmembrane</keyword>
<evidence type="ECO:0000256" key="2">
    <source>
        <dbReference type="SAM" id="SignalP"/>
    </source>
</evidence>
<dbReference type="OrthoDB" id="5356193at2"/>
<dbReference type="EMBL" id="CP018791">
    <property type="protein sequence ID" value="ARR02077.1"/>
    <property type="molecule type" value="Genomic_DNA"/>
</dbReference>
<keyword evidence="1" id="KW-0472">Membrane</keyword>
<proteinExistence type="predicted"/>
<feature type="transmembrane region" description="Helical" evidence="1">
    <location>
        <begin position="80"/>
        <end position="100"/>
    </location>
</feature>
<evidence type="ECO:0000313" key="3">
    <source>
        <dbReference type="EMBL" id="ARR02077.1"/>
    </source>
</evidence>
<reference evidence="3 4" key="1">
    <citation type="journal article" date="2017" name="Genome Biol. Evol.">
        <title>Comparative Genomic Analysis Identifies a Campylobacter Clade Deficient in Selenium Metabolism.</title>
        <authorList>
            <person name="Miller W.G."/>
            <person name="Yee E."/>
            <person name="Lopes B.S."/>
            <person name="Chapman M.H."/>
            <person name="Huynh S."/>
            <person name="Bono J.L."/>
            <person name="Parker C.T."/>
            <person name="Strachan N.J.C."/>
            <person name="Forbes K.J."/>
        </authorList>
    </citation>
    <scope>NUCLEOTIDE SEQUENCE [LARGE SCALE GENOMIC DNA]</scope>
    <source>
        <strain evidence="3 4">RM8964</strain>
    </source>
</reference>
<evidence type="ECO:0000313" key="4">
    <source>
        <dbReference type="Proteomes" id="UP000194265"/>
    </source>
</evidence>
<feature type="signal peptide" evidence="2">
    <location>
        <begin position="1"/>
        <end position="20"/>
    </location>
</feature>
<keyword evidence="1" id="KW-1133">Transmembrane helix</keyword>
<protein>
    <submittedName>
        <fullName evidence="3">Membrane protein</fullName>
    </submittedName>
</protein>
<dbReference type="Proteomes" id="UP000194265">
    <property type="component" value="Chromosome"/>
</dbReference>
<sequence>MKKFSKIFSLLGVASTSLFANNNNISNKLATSINEQITNVGSDLASVVNTASIVMGVIWIIVMLLMAFFNMEQIKQNAKLLFGALVIIGVIYGLSSAMMGGGI</sequence>
<feature type="transmembrane region" description="Helical" evidence="1">
    <location>
        <begin position="44"/>
        <end position="68"/>
    </location>
</feature>
<evidence type="ECO:0000256" key="1">
    <source>
        <dbReference type="SAM" id="Phobius"/>
    </source>
</evidence>
<dbReference type="RefSeq" id="WP_086333580.1">
    <property type="nucleotide sequence ID" value="NZ_CP018791.1"/>
</dbReference>
<accession>A0A1X9T0L7</accession>
<feature type="chain" id="PRO_5012214435" evidence="2">
    <location>
        <begin position="21"/>
        <end position="103"/>
    </location>
</feature>
<organism evidence="3 4">
    <name type="scientific">Campylobacter vicugnae</name>
    <dbReference type="NCBI Taxonomy" id="1660076"/>
    <lineage>
        <taxon>Bacteria</taxon>
        <taxon>Pseudomonadati</taxon>
        <taxon>Campylobacterota</taxon>
        <taxon>Epsilonproteobacteria</taxon>
        <taxon>Campylobacterales</taxon>
        <taxon>Campylobacteraceae</taxon>
        <taxon>Campylobacter</taxon>
    </lineage>
</organism>